<evidence type="ECO:0000256" key="2">
    <source>
        <dbReference type="ARBA" id="ARBA00022517"/>
    </source>
</evidence>
<evidence type="ECO:0000256" key="1">
    <source>
        <dbReference type="ARBA" id="ARBA00022490"/>
    </source>
</evidence>
<dbReference type="PANTHER" id="PTHR33692:SF1">
    <property type="entry name" value="RIBOSOME MATURATION FACTOR RIMM"/>
    <property type="match status" value="1"/>
</dbReference>
<comment type="domain">
    <text evidence="5">The PRC barrel domain binds ribosomal protein uS19.</text>
</comment>
<name>A0A9C9NFW0_9HYPH</name>
<dbReference type="Gene3D" id="2.30.30.240">
    <property type="entry name" value="PRC-barrel domain"/>
    <property type="match status" value="1"/>
</dbReference>
<keyword evidence="1 5" id="KW-0963">Cytoplasm</keyword>
<dbReference type="SUPFAM" id="SSF50447">
    <property type="entry name" value="Translation proteins"/>
    <property type="match status" value="1"/>
</dbReference>
<sequence length="232" mass="25186">MASRIRCLGAQGCHRRIRWHKTLPVRRQQAAFLRSLDCNVVPQNQTKPENPVLLGVVGGAHGLKGECRVRSFTESPVELGAYGPLFDTAGNRYTVKSARLQKNVVVVRFAEVEDRNHAERLNGRELFIDRSALPEPEESDEFYLGDLVGLAVETVAGVAVGTVVAFHDFGAGDIVEIKPPEGQTVMIPFSEAAVPQIDADRGVMIVEPFAAGLAEAETDEPDGAAELPEDDD</sequence>
<dbReference type="PANTHER" id="PTHR33692">
    <property type="entry name" value="RIBOSOME MATURATION FACTOR RIMM"/>
    <property type="match status" value="1"/>
</dbReference>
<dbReference type="InterPro" id="IPR011961">
    <property type="entry name" value="RimM"/>
</dbReference>
<dbReference type="InterPro" id="IPR036976">
    <property type="entry name" value="RimM_N_sf"/>
</dbReference>
<dbReference type="GO" id="GO:0043022">
    <property type="term" value="F:ribosome binding"/>
    <property type="evidence" value="ECO:0007669"/>
    <property type="project" value="InterPro"/>
</dbReference>
<comment type="caution">
    <text evidence="9">The sequence shown here is derived from an EMBL/GenBank/DDBJ whole genome shotgun (WGS) entry which is preliminary data.</text>
</comment>
<dbReference type="Pfam" id="PF24986">
    <property type="entry name" value="PRC_RimM"/>
    <property type="match status" value="1"/>
</dbReference>
<comment type="subcellular location">
    <subcellularLocation>
        <location evidence="5">Cytoplasm</location>
    </subcellularLocation>
</comment>
<gene>
    <name evidence="5 9" type="primary">rimM</name>
    <name evidence="9" type="ORF">ENH89_08980</name>
</gene>
<keyword evidence="4 5" id="KW-0143">Chaperone</keyword>
<feature type="region of interest" description="Disordered" evidence="6">
    <location>
        <begin position="212"/>
        <end position="232"/>
    </location>
</feature>
<dbReference type="InterPro" id="IPR011033">
    <property type="entry name" value="PRC_barrel-like_sf"/>
</dbReference>
<dbReference type="Proteomes" id="UP000885680">
    <property type="component" value="Unassembled WGS sequence"/>
</dbReference>
<keyword evidence="3 5" id="KW-0698">rRNA processing</keyword>
<dbReference type="GO" id="GO:0005840">
    <property type="term" value="C:ribosome"/>
    <property type="evidence" value="ECO:0007669"/>
    <property type="project" value="InterPro"/>
</dbReference>
<evidence type="ECO:0000313" key="10">
    <source>
        <dbReference type="Proteomes" id="UP000885680"/>
    </source>
</evidence>
<dbReference type="SUPFAM" id="SSF50346">
    <property type="entry name" value="PRC-barrel domain"/>
    <property type="match status" value="1"/>
</dbReference>
<dbReference type="InterPro" id="IPR002676">
    <property type="entry name" value="RimM_N"/>
</dbReference>
<dbReference type="AlphaFoldDB" id="A0A9C9NFW0"/>
<dbReference type="GO" id="GO:0005737">
    <property type="term" value="C:cytoplasm"/>
    <property type="evidence" value="ECO:0007669"/>
    <property type="project" value="UniProtKB-SubCell"/>
</dbReference>
<organism evidence="9 10">
    <name type="scientific">Aurantimonas coralicida</name>
    <dbReference type="NCBI Taxonomy" id="182270"/>
    <lineage>
        <taxon>Bacteria</taxon>
        <taxon>Pseudomonadati</taxon>
        <taxon>Pseudomonadota</taxon>
        <taxon>Alphaproteobacteria</taxon>
        <taxon>Hyphomicrobiales</taxon>
        <taxon>Aurantimonadaceae</taxon>
        <taxon>Aurantimonas</taxon>
    </lineage>
</organism>
<feature type="domain" description="RimM N-terminal" evidence="7">
    <location>
        <begin position="54"/>
        <end position="131"/>
    </location>
</feature>
<proteinExistence type="inferred from homology"/>
<reference evidence="9" key="1">
    <citation type="journal article" date="2020" name="mSystems">
        <title>Genome- and Community-Level Interaction Insights into Carbon Utilization and Element Cycling Functions of Hydrothermarchaeota in Hydrothermal Sediment.</title>
        <authorList>
            <person name="Zhou Z."/>
            <person name="Liu Y."/>
            <person name="Xu W."/>
            <person name="Pan J."/>
            <person name="Luo Z.H."/>
            <person name="Li M."/>
        </authorList>
    </citation>
    <scope>NUCLEOTIDE SEQUENCE</scope>
    <source>
        <strain evidence="9">HyVt-347</strain>
    </source>
</reference>
<dbReference type="Gene3D" id="2.40.30.60">
    <property type="entry name" value="RimM"/>
    <property type="match status" value="1"/>
</dbReference>
<comment type="function">
    <text evidence="5">An accessory protein needed during the final step in the assembly of 30S ribosomal subunit, possibly for assembly of the head region. Essential for efficient processing of 16S rRNA. May be needed both before and after RbfA during the maturation of 16S rRNA. It has affinity for free ribosomal 30S subunits but not for 70S ribosomes.</text>
</comment>
<dbReference type="InterPro" id="IPR056792">
    <property type="entry name" value="PRC_RimM"/>
</dbReference>
<evidence type="ECO:0000256" key="4">
    <source>
        <dbReference type="ARBA" id="ARBA00023186"/>
    </source>
</evidence>
<protein>
    <recommendedName>
        <fullName evidence="5">Ribosome maturation factor RimM</fullName>
    </recommendedName>
</protein>
<dbReference type="GO" id="GO:0006364">
    <property type="term" value="P:rRNA processing"/>
    <property type="evidence" value="ECO:0007669"/>
    <property type="project" value="UniProtKB-UniRule"/>
</dbReference>
<comment type="subunit">
    <text evidence="5">Binds ribosomal protein uS19.</text>
</comment>
<evidence type="ECO:0000313" key="9">
    <source>
        <dbReference type="EMBL" id="HEU00475.1"/>
    </source>
</evidence>
<dbReference type="HAMAP" id="MF_00014">
    <property type="entry name" value="Ribosome_mat_RimM"/>
    <property type="match status" value="1"/>
</dbReference>
<dbReference type="Pfam" id="PF01782">
    <property type="entry name" value="RimM"/>
    <property type="match status" value="1"/>
</dbReference>
<evidence type="ECO:0000259" key="7">
    <source>
        <dbReference type="Pfam" id="PF01782"/>
    </source>
</evidence>
<dbReference type="InterPro" id="IPR009000">
    <property type="entry name" value="Transl_B-barrel_sf"/>
</dbReference>
<comment type="similarity">
    <text evidence="5">Belongs to the RimM family.</text>
</comment>
<feature type="compositionally biased region" description="Acidic residues" evidence="6">
    <location>
        <begin position="216"/>
        <end position="232"/>
    </location>
</feature>
<accession>A0A9C9NFW0</accession>
<evidence type="ECO:0000256" key="5">
    <source>
        <dbReference type="HAMAP-Rule" id="MF_00014"/>
    </source>
</evidence>
<keyword evidence="2 5" id="KW-0690">Ribosome biogenesis</keyword>
<feature type="domain" description="Ribosome maturation factor RimM PRC barrel" evidence="8">
    <location>
        <begin position="146"/>
        <end position="207"/>
    </location>
</feature>
<evidence type="ECO:0000256" key="3">
    <source>
        <dbReference type="ARBA" id="ARBA00022552"/>
    </source>
</evidence>
<dbReference type="EMBL" id="DRGN01000127">
    <property type="protein sequence ID" value="HEU00475.1"/>
    <property type="molecule type" value="Genomic_DNA"/>
</dbReference>
<evidence type="ECO:0000256" key="6">
    <source>
        <dbReference type="SAM" id="MobiDB-lite"/>
    </source>
</evidence>
<dbReference type="NCBIfam" id="TIGR02273">
    <property type="entry name" value="16S_RimM"/>
    <property type="match status" value="1"/>
</dbReference>
<evidence type="ECO:0000259" key="8">
    <source>
        <dbReference type="Pfam" id="PF24986"/>
    </source>
</evidence>
<dbReference type="GO" id="GO:0042274">
    <property type="term" value="P:ribosomal small subunit biogenesis"/>
    <property type="evidence" value="ECO:0007669"/>
    <property type="project" value="UniProtKB-UniRule"/>
</dbReference>